<evidence type="ECO:0000256" key="5">
    <source>
        <dbReference type="ARBA" id="ARBA00022840"/>
    </source>
</evidence>
<evidence type="ECO:0000256" key="2">
    <source>
        <dbReference type="ARBA" id="ARBA00022679"/>
    </source>
</evidence>
<dbReference type="Gene3D" id="3.30.200.20">
    <property type="entry name" value="Phosphorylase Kinase, domain 1"/>
    <property type="match status" value="1"/>
</dbReference>
<dbReference type="Pfam" id="PF01636">
    <property type="entry name" value="APH"/>
    <property type="match status" value="1"/>
</dbReference>
<sequence length="330" mass="37073">MLDTETRQFLSRSKLITDESNIRAEKLTGGISSDIWRIDTESRIFVLKQALPELRVSQHWEAPLSRNVNEVNWIREVAGITPNAVPKILYCEPDAKMFIMEFLDCPTWKDQLMRGDVDIYFAAKVGETLGKIHQATANSAMIASKFMVPETFDALRVEPYLKATAKAQPSVSEQLLQLASDTLSAKRALVHGDVSPKNILVETAGPIFLDAECAWYGEPAFDLAFCLNHMLLKCVHVPKKKDALLASFDALHTAYFTKVDWEPVKDLEARTARLLPALFLARIDGKSPVEYIQSEDAKDLVRNTALPFIKTTTSQLSEFKNSWARNLAND</sequence>
<dbReference type="InterPro" id="IPR002575">
    <property type="entry name" value="Aminoglycoside_PTrfase"/>
</dbReference>
<dbReference type="RefSeq" id="WP_207043347.1">
    <property type="nucleotide sequence ID" value="NZ_JAFLNC010000002.1"/>
</dbReference>
<keyword evidence="5" id="KW-0067">ATP-binding</keyword>
<dbReference type="PROSITE" id="PS00109">
    <property type="entry name" value="PROTEIN_KINASE_TYR"/>
    <property type="match status" value="1"/>
</dbReference>
<dbReference type="PANTHER" id="PTHR34273">
    <property type="entry name" value="METHYLTHIORIBOSE KINASE"/>
    <property type="match status" value="1"/>
</dbReference>
<evidence type="ECO:0000256" key="1">
    <source>
        <dbReference type="ARBA" id="ARBA00010165"/>
    </source>
</evidence>
<keyword evidence="3" id="KW-0547">Nucleotide-binding</keyword>
<protein>
    <submittedName>
        <fullName evidence="7">Aminoglycoside phosphotransferase family protein</fullName>
    </submittedName>
</protein>
<keyword evidence="4" id="KW-0418">Kinase</keyword>
<dbReference type="EMBL" id="JAFLNC010000002">
    <property type="protein sequence ID" value="MBO0333205.1"/>
    <property type="molecule type" value="Genomic_DNA"/>
</dbReference>
<evidence type="ECO:0000259" key="6">
    <source>
        <dbReference type="Pfam" id="PF01636"/>
    </source>
</evidence>
<dbReference type="SUPFAM" id="SSF56112">
    <property type="entry name" value="Protein kinase-like (PK-like)"/>
    <property type="match status" value="1"/>
</dbReference>
<dbReference type="InterPro" id="IPR008266">
    <property type="entry name" value="Tyr_kinase_AS"/>
</dbReference>
<comment type="caution">
    <text evidence="7">The sequence shown here is derived from an EMBL/GenBank/DDBJ whole genome shotgun (WGS) entry which is preliminary data.</text>
</comment>
<proteinExistence type="inferred from homology"/>
<evidence type="ECO:0000256" key="4">
    <source>
        <dbReference type="ARBA" id="ARBA00022777"/>
    </source>
</evidence>
<reference evidence="7 8" key="1">
    <citation type="submission" date="2021-03" db="EMBL/GenBank/DDBJ databases">
        <title>Sneathiella sp. CAU 1612 isolated from Kang Won-do.</title>
        <authorList>
            <person name="Kim W."/>
        </authorList>
    </citation>
    <scope>NUCLEOTIDE SEQUENCE [LARGE SCALE GENOMIC DNA]</scope>
    <source>
        <strain evidence="7 8">CAU 1612</strain>
    </source>
</reference>
<dbReference type="PANTHER" id="PTHR34273:SF2">
    <property type="entry name" value="METHYLTHIORIBOSE KINASE"/>
    <property type="match status" value="1"/>
</dbReference>
<comment type="similarity">
    <text evidence="1">Belongs to the methylthioribose kinase family.</text>
</comment>
<name>A0ABS3F414_9PROT</name>
<dbReference type="Proteomes" id="UP000664761">
    <property type="component" value="Unassembled WGS sequence"/>
</dbReference>
<evidence type="ECO:0000313" key="8">
    <source>
        <dbReference type="Proteomes" id="UP000664761"/>
    </source>
</evidence>
<dbReference type="InterPro" id="IPR011009">
    <property type="entry name" value="Kinase-like_dom_sf"/>
</dbReference>
<dbReference type="Gene3D" id="3.90.1200.10">
    <property type="match status" value="1"/>
</dbReference>
<evidence type="ECO:0000313" key="7">
    <source>
        <dbReference type="EMBL" id="MBO0333205.1"/>
    </source>
</evidence>
<evidence type="ECO:0000256" key="3">
    <source>
        <dbReference type="ARBA" id="ARBA00022741"/>
    </source>
</evidence>
<keyword evidence="8" id="KW-1185">Reference proteome</keyword>
<accession>A0ABS3F414</accession>
<feature type="domain" description="Aminoglycoside phosphotransferase" evidence="6">
    <location>
        <begin position="25"/>
        <end position="229"/>
    </location>
</feature>
<keyword evidence="2" id="KW-0808">Transferase</keyword>
<organism evidence="7 8">
    <name type="scientific">Sneathiella sedimenti</name>
    <dbReference type="NCBI Taxonomy" id="2816034"/>
    <lineage>
        <taxon>Bacteria</taxon>
        <taxon>Pseudomonadati</taxon>
        <taxon>Pseudomonadota</taxon>
        <taxon>Alphaproteobacteria</taxon>
        <taxon>Sneathiellales</taxon>
        <taxon>Sneathiellaceae</taxon>
        <taxon>Sneathiella</taxon>
    </lineage>
</organism>
<gene>
    <name evidence="7" type="ORF">J0X12_06260</name>
</gene>